<organism evidence="1 2">
    <name type="scientific">Tetragonisca angustula</name>
    <dbReference type="NCBI Taxonomy" id="166442"/>
    <lineage>
        <taxon>Eukaryota</taxon>
        <taxon>Metazoa</taxon>
        <taxon>Ecdysozoa</taxon>
        <taxon>Arthropoda</taxon>
        <taxon>Hexapoda</taxon>
        <taxon>Insecta</taxon>
        <taxon>Pterygota</taxon>
        <taxon>Neoptera</taxon>
        <taxon>Endopterygota</taxon>
        <taxon>Hymenoptera</taxon>
        <taxon>Apocrita</taxon>
        <taxon>Aculeata</taxon>
        <taxon>Apoidea</taxon>
        <taxon>Anthophila</taxon>
        <taxon>Apidae</taxon>
        <taxon>Tetragonisca</taxon>
    </lineage>
</organism>
<gene>
    <name evidence="1" type="ORF">QLX08_009835</name>
</gene>
<dbReference type="Proteomes" id="UP001432146">
    <property type="component" value="Unassembled WGS sequence"/>
</dbReference>
<proteinExistence type="predicted"/>
<evidence type="ECO:0000313" key="1">
    <source>
        <dbReference type="EMBL" id="KAK9296027.1"/>
    </source>
</evidence>
<accession>A0AAW0ZET2</accession>
<dbReference type="EMBL" id="JAWNGG020000231">
    <property type="protein sequence ID" value="KAK9296027.1"/>
    <property type="molecule type" value="Genomic_DNA"/>
</dbReference>
<reference evidence="1 2" key="1">
    <citation type="submission" date="2024-05" db="EMBL/GenBank/DDBJ databases">
        <title>The nuclear and mitochondrial genome assemblies of Tetragonisca angustula (Apidae: Meliponini), a tiny yet remarkable pollinator in the Neotropics.</title>
        <authorList>
            <person name="Ferrari R."/>
            <person name="Ricardo P.C."/>
            <person name="Dias F.C."/>
            <person name="Araujo N.S."/>
            <person name="Soares D.O."/>
            <person name="Zhou Q.-S."/>
            <person name="Zhu C.-D."/>
            <person name="Coutinho L."/>
            <person name="Airas M.C."/>
            <person name="Batista T.M."/>
        </authorList>
    </citation>
    <scope>NUCLEOTIDE SEQUENCE [LARGE SCALE GENOMIC DNA]</scope>
    <source>
        <strain evidence="1">ASF017062</strain>
        <tissue evidence="1">Abdomen</tissue>
    </source>
</reference>
<name>A0AAW0ZET2_9HYME</name>
<evidence type="ECO:0000313" key="2">
    <source>
        <dbReference type="Proteomes" id="UP001432146"/>
    </source>
</evidence>
<comment type="caution">
    <text evidence="1">The sequence shown here is derived from an EMBL/GenBank/DDBJ whole genome shotgun (WGS) entry which is preliminary data.</text>
</comment>
<protein>
    <submittedName>
        <fullName evidence="1">Uncharacterized protein</fullName>
    </submittedName>
</protein>
<sequence>MMDRFLRLGVSCPEATSRIVSRMRTRRILPSCLFCTRKKTDIISGGGSSLGGILCPCLTSGIEEPTSEQHEPSEGELWVKVNALRYMEYHWGPCGDSWV</sequence>
<dbReference type="AlphaFoldDB" id="A0AAW0ZET2"/>
<keyword evidence="2" id="KW-1185">Reference proteome</keyword>